<dbReference type="InterPro" id="IPR036138">
    <property type="entry name" value="PBP_dimer_sf"/>
</dbReference>
<dbReference type="PANTHER" id="PTHR30627">
    <property type="entry name" value="PEPTIDOGLYCAN D,D-TRANSPEPTIDASE"/>
    <property type="match status" value="1"/>
</dbReference>
<dbReference type="GO" id="GO:0071555">
    <property type="term" value="P:cell wall organization"/>
    <property type="evidence" value="ECO:0007669"/>
    <property type="project" value="TreeGrafter"/>
</dbReference>
<dbReference type="AlphaFoldDB" id="A0A1W1VMQ0"/>
<dbReference type="Pfam" id="PF00905">
    <property type="entry name" value="Transpeptidase"/>
    <property type="match status" value="1"/>
</dbReference>
<dbReference type="STRING" id="698762.SAMN00808754_1085"/>
<evidence type="ECO:0000313" key="3">
    <source>
        <dbReference type="EMBL" id="SMB94665.1"/>
    </source>
</evidence>
<reference evidence="3 4" key="1">
    <citation type="submission" date="2017-04" db="EMBL/GenBank/DDBJ databases">
        <authorList>
            <person name="Afonso C.L."/>
            <person name="Miller P.J."/>
            <person name="Scott M.A."/>
            <person name="Spackman E."/>
            <person name="Goraichik I."/>
            <person name="Dimitrov K.M."/>
            <person name="Suarez D.L."/>
            <person name="Swayne D.E."/>
        </authorList>
    </citation>
    <scope>NUCLEOTIDE SEQUENCE [LARGE SCALE GENOMIC DNA]</scope>
    <source>
        <strain evidence="3 4">ToBE</strain>
    </source>
</reference>
<dbReference type="OrthoDB" id="9804124at2"/>
<dbReference type="Proteomes" id="UP000192569">
    <property type="component" value="Chromosome I"/>
</dbReference>
<dbReference type="Gene3D" id="3.90.1310.10">
    <property type="entry name" value="Penicillin-binding protein 2a (Domain 2)"/>
    <property type="match status" value="1"/>
</dbReference>
<organism evidence="3 4">
    <name type="scientific">Thermanaeromonas toyohensis ToBE</name>
    <dbReference type="NCBI Taxonomy" id="698762"/>
    <lineage>
        <taxon>Bacteria</taxon>
        <taxon>Bacillati</taxon>
        <taxon>Bacillota</taxon>
        <taxon>Clostridia</taxon>
        <taxon>Neomoorellales</taxon>
        <taxon>Neomoorellaceae</taxon>
        <taxon>Thermanaeromonas</taxon>
    </lineage>
</organism>
<accession>A0A1W1VMQ0</accession>
<dbReference type="Pfam" id="PF21922">
    <property type="entry name" value="PBP_dimer_2"/>
    <property type="match status" value="1"/>
</dbReference>
<proteinExistence type="predicted"/>
<dbReference type="SUPFAM" id="SSF56601">
    <property type="entry name" value="beta-lactamase/transpeptidase-like"/>
    <property type="match status" value="1"/>
</dbReference>
<evidence type="ECO:0000259" key="1">
    <source>
        <dbReference type="Pfam" id="PF00905"/>
    </source>
</evidence>
<evidence type="ECO:0000313" key="4">
    <source>
        <dbReference type="Proteomes" id="UP000192569"/>
    </source>
</evidence>
<dbReference type="GO" id="GO:0005886">
    <property type="term" value="C:plasma membrane"/>
    <property type="evidence" value="ECO:0007669"/>
    <property type="project" value="TreeGrafter"/>
</dbReference>
<dbReference type="PANTHER" id="PTHR30627:SF24">
    <property type="entry name" value="PENICILLIN-BINDING PROTEIN 4B"/>
    <property type="match status" value="1"/>
</dbReference>
<dbReference type="InterPro" id="IPR054120">
    <property type="entry name" value="PBPA_dimer"/>
</dbReference>
<feature type="domain" description="Penicillin binding protein A dimerisation" evidence="2">
    <location>
        <begin position="52"/>
        <end position="125"/>
    </location>
</feature>
<feature type="domain" description="Penicillin-binding protein transpeptidase" evidence="1">
    <location>
        <begin position="154"/>
        <end position="457"/>
    </location>
</feature>
<protein>
    <submittedName>
        <fullName evidence="3">Cell elongation-specific peptidoglycan D,D-transpeptidase</fullName>
    </submittedName>
</protein>
<dbReference type="InterPro" id="IPR001460">
    <property type="entry name" value="PCN-bd_Tpept"/>
</dbReference>
<name>A0A1W1VMQ0_9FIRM</name>
<dbReference type="InterPro" id="IPR012338">
    <property type="entry name" value="Beta-lactam/transpept-like"/>
</dbReference>
<dbReference type="SUPFAM" id="SSF56519">
    <property type="entry name" value="Penicillin binding protein dimerisation domain"/>
    <property type="match status" value="1"/>
</dbReference>
<dbReference type="GO" id="GO:0008658">
    <property type="term" value="F:penicillin binding"/>
    <property type="evidence" value="ECO:0007669"/>
    <property type="project" value="InterPro"/>
</dbReference>
<dbReference type="EMBL" id="LT838272">
    <property type="protein sequence ID" value="SMB94665.1"/>
    <property type="molecule type" value="Genomic_DNA"/>
</dbReference>
<dbReference type="InterPro" id="IPR050515">
    <property type="entry name" value="Beta-lactam/transpept"/>
</dbReference>
<dbReference type="RefSeq" id="WP_084664574.1">
    <property type="nucleotide sequence ID" value="NZ_LT838272.1"/>
</dbReference>
<evidence type="ECO:0000259" key="2">
    <source>
        <dbReference type="Pfam" id="PF21922"/>
    </source>
</evidence>
<sequence>MGKHVRHLALTLMAMFFVLILHLTYLQVLKAEGLYLHPLNPRLKLLEEKTLRGDILDREGRVLARSSSFQGRVNREYPLGRAAAHVIGYASPRLGTSGLEAAYDGELLGLVGSLSYLNEFRRLQGLPRKGYGLLLTLDAELQRLAFQLLEGYRGAVVALNPRTGEVLALASSPSFDPQSVEEQWELLQDPRQGSPFLNRAIQGLYPPGSTMKLVVAAAALERNFRIAESRFYCPGYIEIEGRRLTCPQVHGNINFRETLMYSCNVTFAQLALEVGPVSLKKAADNFGFNQALSFDLPVVVSQAPFMEDSDANLLAEGAIGQGKVLATPWQMALVAAAIANKGLLMKPFLVAKVIGDEGEVVKQTQPRLARVATTPNIAQVIKEAMVATVEEGTGRSARLQGLKVAGKTGSAQNPQGKAHSWFIGFAPADNPQIAVSVIMENAGAGAEAAAPVAREIIAKALRR</sequence>
<gene>
    <name evidence="3" type="ORF">SAMN00808754_1085</name>
</gene>
<dbReference type="Gene3D" id="3.40.710.10">
    <property type="entry name" value="DD-peptidase/beta-lactamase superfamily"/>
    <property type="match status" value="1"/>
</dbReference>
<dbReference type="GO" id="GO:0071972">
    <property type="term" value="F:peptidoglycan L,D-transpeptidase activity"/>
    <property type="evidence" value="ECO:0007669"/>
    <property type="project" value="TreeGrafter"/>
</dbReference>
<keyword evidence="4" id="KW-1185">Reference proteome</keyword>